<accession>A0A8E2AX47</accession>
<proteinExistence type="predicted"/>
<sequence>MESLSRMTPSPVNYINLLIGVFGEFGDLDSLAALAKLLRDTDRFPALRGIEIFITGNFEHNDNWAEMETIVSDYFELLQKRGILWFGYDKDGASARGTDSEDNSESESEGEDD</sequence>
<protein>
    <submittedName>
        <fullName evidence="2">Uncharacterized protein</fullName>
    </submittedName>
</protein>
<evidence type="ECO:0000313" key="3">
    <source>
        <dbReference type="Proteomes" id="UP000250043"/>
    </source>
</evidence>
<dbReference type="AlphaFoldDB" id="A0A8E2AX47"/>
<evidence type="ECO:0000313" key="2">
    <source>
        <dbReference type="EMBL" id="OCH87030.1"/>
    </source>
</evidence>
<evidence type="ECO:0000256" key="1">
    <source>
        <dbReference type="SAM" id="MobiDB-lite"/>
    </source>
</evidence>
<feature type="compositionally biased region" description="Acidic residues" evidence="1">
    <location>
        <begin position="100"/>
        <end position="113"/>
    </location>
</feature>
<name>A0A8E2AX47_9APHY</name>
<feature type="region of interest" description="Disordered" evidence="1">
    <location>
        <begin position="90"/>
        <end position="113"/>
    </location>
</feature>
<gene>
    <name evidence="2" type="ORF">OBBRIDRAFT_837722</name>
</gene>
<dbReference type="EMBL" id="KV722502">
    <property type="protein sequence ID" value="OCH87030.1"/>
    <property type="molecule type" value="Genomic_DNA"/>
</dbReference>
<keyword evidence="3" id="KW-1185">Reference proteome</keyword>
<organism evidence="2 3">
    <name type="scientific">Obba rivulosa</name>
    <dbReference type="NCBI Taxonomy" id="1052685"/>
    <lineage>
        <taxon>Eukaryota</taxon>
        <taxon>Fungi</taxon>
        <taxon>Dikarya</taxon>
        <taxon>Basidiomycota</taxon>
        <taxon>Agaricomycotina</taxon>
        <taxon>Agaricomycetes</taxon>
        <taxon>Polyporales</taxon>
        <taxon>Gelatoporiaceae</taxon>
        <taxon>Obba</taxon>
    </lineage>
</organism>
<reference evidence="2 3" key="1">
    <citation type="submission" date="2016-07" db="EMBL/GenBank/DDBJ databases">
        <title>Draft genome of the white-rot fungus Obba rivulosa 3A-2.</title>
        <authorList>
            <consortium name="DOE Joint Genome Institute"/>
            <person name="Miettinen O."/>
            <person name="Riley R."/>
            <person name="Acob R."/>
            <person name="Barry K."/>
            <person name="Cullen D."/>
            <person name="De Vries R."/>
            <person name="Hainaut M."/>
            <person name="Hatakka A."/>
            <person name="Henrissat B."/>
            <person name="Hilden K."/>
            <person name="Kuo R."/>
            <person name="Labutti K."/>
            <person name="Lipzen A."/>
            <person name="Makela M.R."/>
            <person name="Sandor L."/>
            <person name="Spatafora J.W."/>
            <person name="Grigoriev I.V."/>
            <person name="Hibbett D.S."/>
        </authorList>
    </citation>
    <scope>NUCLEOTIDE SEQUENCE [LARGE SCALE GENOMIC DNA]</scope>
    <source>
        <strain evidence="2 3">3A-2</strain>
    </source>
</reference>
<dbReference type="Proteomes" id="UP000250043">
    <property type="component" value="Unassembled WGS sequence"/>
</dbReference>